<feature type="domain" description="DUF7745" evidence="2">
    <location>
        <begin position="4"/>
        <end position="51"/>
    </location>
</feature>
<name>A0A7J8TJ95_GOSDV</name>
<sequence length="266" mass="31361">MEIFGNLREEDIEWRAPWMLLDEILYRCGNFDWVPVLGIWGVVGYAPLLNQTRRMKRLVVGLIATPEYTEWWGRRINDNISGPSQVDSQPTQKHPQVVPSELEIIKQDFKIRNAELEKKIEQMEEEKMNLRLDMDVQKLETEKLRKGKNNAEGDLDSLKTNYKRLRCSMKAAGLGKTSELNEKRELKARVAELEKILYQYRNRNSVMELRASLDKIEQMKRRNQVRNRDHIMREAVTQIRKVANYLQTLAVQADILSIKYELESDR</sequence>
<gene>
    <name evidence="3" type="ORF">Godav_022347</name>
</gene>
<evidence type="ECO:0000313" key="3">
    <source>
        <dbReference type="EMBL" id="MBA0638252.1"/>
    </source>
</evidence>
<evidence type="ECO:0000259" key="2">
    <source>
        <dbReference type="Pfam" id="PF24924"/>
    </source>
</evidence>
<reference evidence="3 4" key="1">
    <citation type="journal article" date="2019" name="Genome Biol. Evol.">
        <title>Insights into the evolution of the New World diploid cottons (Gossypium, subgenus Houzingenia) based on genome sequencing.</title>
        <authorList>
            <person name="Grover C.E."/>
            <person name="Arick M.A. 2nd"/>
            <person name="Thrash A."/>
            <person name="Conover J.L."/>
            <person name="Sanders W.S."/>
            <person name="Peterson D.G."/>
            <person name="Frelichowski J.E."/>
            <person name="Scheffler J.A."/>
            <person name="Scheffler B.E."/>
            <person name="Wendel J.F."/>
        </authorList>
    </citation>
    <scope>NUCLEOTIDE SEQUENCE [LARGE SCALE GENOMIC DNA]</scope>
    <source>
        <strain evidence="3">27</strain>
        <tissue evidence="3">Leaf</tissue>
    </source>
</reference>
<protein>
    <recommendedName>
        <fullName evidence="2">DUF7745 domain-containing protein</fullName>
    </recommendedName>
</protein>
<dbReference type="Proteomes" id="UP000593561">
    <property type="component" value="Unassembled WGS sequence"/>
</dbReference>
<keyword evidence="1" id="KW-0175">Coiled coil</keyword>
<feature type="non-terminal residue" evidence="3">
    <location>
        <position position="266"/>
    </location>
</feature>
<dbReference type="PANTHER" id="PTHR48200:SF1">
    <property type="entry name" value="AMINOTRANSFERASE-LIKE PLANT MOBILE DOMAIN-CONTAINING PROTEIN"/>
    <property type="match status" value="1"/>
</dbReference>
<feature type="coiled-coil region" evidence="1">
    <location>
        <begin position="106"/>
        <end position="203"/>
    </location>
</feature>
<dbReference type="EMBL" id="JABFAC010250238">
    <property type="protein sequence ID" value="MBA0638252.1"/>
    <property type="molecule type" value="Genomic_DNA"/>
</dbReference>
<evidence type="ECO:0000256" key="1">
    <source>
        <dbReference type="SAM" id="Coils"/>
    </source>
</evidence>
<dbReference type="AlphaFoldDB" id="A0A7J8TJ95"/>
<evidence type="ECO:0000313" key="4">
    <source>
        <dbReference type="Proteomes" id="UP000593561"/>
    </source>
</evidence>
<keyword evidence="4" id="KW-1185">Reference proteome</keyword>
<dbReference type="Pfam" id="PF24924">
    <property type="entry name" value="DUF7745"/>
    <property type="match status" value="1"/>
</dbReference>
<dbReference type="PANTHER" id="PTHR48200">
    <property type="entry name" value="PROTEIN, PUTATIVE-RELATED"/>
    <property type="match status" value="1"/>
</dbReference>
<accession>A0A7J8TJ95</accession>
<organism evidence="3 4">
    <name type="scientific">Gossypium davidsonii</name>
    <name type="common">Davidson's cotton</name>
    <name type="synonym">Gossypium klotzschianum subsp. davidsonii</name>
    <dbReference type="NCBI Taxonomy" id="34287"/>
    <lineage>
        <taxon>Eukaryota</taxon>
        <taxon>Viridiplantae</taxon>
        <taxon>Streptophyta</taxon>
        <taxon>Embryophyta</taxon>
        <taxon>Tracheophyta</taxon>
        <taxon>Spermatophyta</taxon>
        <taxon>Magnoliopsida</taxon>
        <taxon>eudicotyledons</taxon>
        <taxon>Gunneridae</taxon>
        <taxon>Pentapetalae</taxon>
        <taxon>rosids</taxon>
        <taxon>malvids</taxon>
        <taxon>Malvales</taxon>
        <taxon>Malvaceae</taxon>
        <taxon>Malvoideae</taxon>
        <taxon>Gossypium</taxon>
    </lineage>
</organism>
<comment type="caution">
    <text evidence="3">The sequence shown here is derived from an EMBL/GenBank/DDBJ whole genome shotgun (WGS) entry which is preliminary data.</text>
</comment>
<proteinExistence type="predicted"/>
<dbReference type="InterPro" id="IPR056647">
    <property type="entry name" value="DUF7745"/>
</dbReference>